<comment type="caution">
    <text evidence="4">The sequence shown here is derived from an EMBL/GenBank/DDBJ whole genome shotgun (WGS) entry which is preliminary data.</text>
</comment>
<evidence type="ECO:0000259" key="3">
    <source>
        <dbReference type="PROSITE" id="PS50198"/>
    </source>
</evidence>
<dbReference type="Pfam" id="PF13616">
    <property type="entry name" value="Rotamase_3"/>
    <property type="match status" value="1"/>
</dbReference>
<feature type="signal peptide" evidence="2">
    <location>
        <begin position="1"/>
        <end position="21"/>
    </location>
</feature>
<dbReference type="Gene3D" id="3.10.50.40">
    <property type="match status" value="2"/>
</dbReference>
<feature type="chain" id="PRO_5040967866" evidence="2">
    <location>
        <begin position="22"/>
        <end position="652"/>
    </location>
</feature>
<evidence type="ECO:0000313" key="4">
    <source>
        <dbReference type="EMBL" id="MCG2419427.1"/>
    </source>
</evidence>
<feature type="domain" description="PpiC" evidence="3">
    <location>
        <begin position="122"/>
        <end position="224"/>
    </location>
</feature>
<dbReference type="InterPro" id="IPR000297">
    <property type="entry name" value="PPIase_PpiC"/>
</dbReference>
<feature type="domain" description="PpiC" evidence="3">
    <location>
        <begin position="229"/>
        <end position="330"/>
    </location>
</feature>
<keyword evidence="1" id="KW-0697">Rotamase</keyword>
<dbReference type="Proteomes" id="UP001139461">
    <property type="component" value="Unassembled WGS sequence"/>
</dbReference>
<dbReference type="GO" id="GO:0003755">
    <property type="term" value="F:peptidyl-prolyl cis-trans isomerase activity"/>
    <property type="evidence" value="ECO:0007669"/>
    <property type="project" value="UniProtKB-KW"/>
</dbReference>
<gene>
    <name evidence="4" type="ORF">K8089_10360</name>
</gene>
<sequence length="652" mass="75625">MMKNFLSLFILVFLSTTAIFAQNKKEVLMTINGDPVYSNEFERVYKKNLDLVQDESQKDIDGYLQLFIDYKLKIAEAQAQNLDEASVYKSEFNKYRDQLSRNYLFEDKVTEELAKEAYERSKFEIDASHILIRVDYESVPQDTLAAYNKMKSIRERALKGEDFGELAKTFSEEPGAKERAGALGYFTVFNMVYPFESEAYNTKPGEISNIVRTSFGYHLIKVNDRREKLPKIVVSHIMISDKKGARTFNPEERINELYTMLKQGESFESLAKQFSDDKNSAVKGGKLKPFTKGDLRAPEFEDAAYKLKNIGDISKPVKTDFGWHIIRLDEKLPMETFEEQRLALEKKVSEGDRSKLVTTATNNKIKEKYGFKKGTSFIPFFDTYVTDEVLKRKWQMEPIPANEDKTLFTIGDKKVVYSDFANFIDTRQKTTRLYRQKEALLVALYDEFETEQLKDYFKDRLKDDNEDYAAVLTEYRDGLLIFDVMNKNIWQKAKEDTLAVQEYYAKTKDNYKWKQRVDADIYSATSKIYAQQIQTMLDKGKTSEEIKIALNTVDKVNVIITPGVFEIDQSELPNNLEIKKGTSAVYPSNDSFVVVFIKDILSPGYKTLDEVKGKVLSNYQNDLEKSWMESLRKKYTVQVDKKALKHVKKELK</sequence>
<keyword evidence="2" id="KW-0732">Signal</keyword>
<name>A0A9X1QXZ0_9FLAO</name>
<dbReference type="PANTHER" id="PTHR47245">
    <property type="entry name" value="PEPTIDYLPROLYL ISOMERASE"/>
    <property type="match status" value="1"/>
</dbReference>
<evidence type="ECO:0000256" key="1">
    <source>
        <dbReference type="PROSITE-ProRule" id="PRU00278"/>
    </source>
</evidence>
<dbReference type="InterPro" id="IPR050245">
    <property type="entry name" value="PrsA_foldase"/>
</dbReference>
<dbReference type="EMBL" id="JAIRBA010000019">
    <property type="protein sequence ID" value="MCG2419427.1"/>
    <property type="molecule type" value="Genomic_DNA"/>
</dbReference>
<organism evidence="4 5">
    <name type="scientific">Aequorivita vitellina</name>
    <dbReference type="NCBI Taxonomy" id="2874475"/>
    <lineage>
        <taxon>Bacteria</taxon>
        <taxon>Pseudomonadati</taxon>
        <taxon>Bacteroidota</taxon>
        <taxon>Flavobacteriia</taxon>
        <taxon>Flavobacteriales</taxon>
        <taxon>Flavobacteriaceae</taxon>
        <taxon>Aequorivita</taxon>
    </lineage>
</organism>
<dbReference type="SUPFAM" id="SSF54534">
    <property type="entry name" value="FKBP-like"/>
    <property type="match status" value="2"/>
</dbReference>
<dbReference type="EC" id="5.2.1.8" evidence="4"/>
<dbReference type="InterPro" id="IPR046357">
    <property type="entry name" value="PPIase_dom_sf"/>
</dbReference>
<dbReference type="AlphaFoldDB" id="A0A9X1QXZ0"/>
<evidence type="ECO:0000256" key="2">
    <source>
        <dbReference type="SAM" id="SignalP"/>
    </source>
</evidence>
<accession>A0A9X1QXZ0</accession>
<reference evidence="4" key="1">
    <citation type="submission" date="2021-09" db="EMBL/GenBank/DDBJ databases">
        <title>Genome of Aequorivita sp. strain F47161.</title>
        <authorList>
            <person name="Wang Y."/>
        </authorList>
    </citation>
    <scope>NUCLEOTIDE SEQUENCE</scope>
    <source>
        <strain evidence="4">F47161</strain>
    </source>
</reference>
<dbReference type="RefSeq" id="WP_237603213.1">
    <property type="nucleotide sequence ID" value="NZ_JAIRBA010000019.1"/>
</dbReference>
<proteinExistence type="predicted"/>
<dbReference type="PROSITE" id="PS50198">
    <property type="entry name" value="PPIC_PPIASE_2"/>
    <property type="match status" value="2"/>
</dbReference>
<evidence type="ECO:0000313" key="5">
    <source>
        <dbReference type="Proteomes" id="UP001139461"/>
    </source>
</evidence>
<protein>
    <submittedName>
        <fullName evidence="4">Peptidylprolyl isomerase</fullName>
        <ecNumber evidence="4">5.2.1.8</ecNumber>
    </submittedName>
</protein>
<dbReference type="PANTHER" id="PTHR47245:SF2">
    <property type="entry name" value="PEPTIDYL-PROLYL CIS-TRANS ISOMERASE HP_0175-RELATED"/>
    <property type="match status" value="1"/>
</dbReference>
<keyword evidence="5" id="KW-1185">Reference proteome</keyword>
<dbReference type="Pfam" id="PF00639">
    <property type="entry name" value="Rotamase"/>
    <property type="match status" value="1"/>
</dbReference>
<keyword evidence="1 4" id="KW-0413">Isomerase</keyword>